<dbReference type="InterPro" id="IPR003593">
    <property type="entry name" value="AAA+_ATPase"/>
</dbReference>
<evidence type="ECO:0000256" key="2">
    <source>
        <dbReference type="ARBA" id="ARBA00022448"/>
    </source>
</evidence>
<dbReference type="GO" id="GO:0006879">
    <property type="term" value="P:intracellular iron ion homeostasis"/>
    <property type="evidence" value="ECO:0007669"/>
    <property type="project" value="TreeGrafter"/>
</dbReference>
<dbReference type="InterPro" id="IPR017871">
    <property type="entry name" value="ABC_transporter-like_CS"/>
</dbReference>
<dbReference type="GO" id="GO:0140359">
    <property type="term" value="F:ABC-type transporter activity"/>
    <property type="evidence" value="ECO:0007669"/>
    <property type="project" value="InterPro"/>
</dbReference>
<evidence type="ECO:0000256" key="1">
    <source>
        <dbReference type="ARBA" id="ARBA00004651"/>
    </source>
</evidence>
<dbReference type="PANTHER" id="PTHR24221">
    <property type="entry name" value="ATP-BINDING CASSETTE SUB-FAMILY B"/>
    <property type="match status" value="1"/>
</dbReference>
<evidence type="ECO:0000256" key="7">
    <source>
        <dbReference type="ARBA" id="ARBA00022840"/>
    </source>
</evidence>
<evidence type="ECO:0000259" key="12">
    <source>
        <dbReference type="PROSITE" id="PS50929"/>
    </source>
</evidence>
<dbReference type="PROSITE" id="PS50893">
    <property type="entry name" value="ABC_TRANSPORTER_2"/>
    <property type="match status" value="1"/>
</dbReference>
<dbReference type="GO" id="GO:0005886">
    <property type="term" value="C:plasma membrane"/>
    <property type="evidence" value="ECO:0007669"/>
    <property type="project" value="UniProtKB-SubCell"/>
</dbReference>
<keyword evidence="14" id="KW-1185">Reference proteome</keyword>
<dbReference type="InterPro" id="IPR039421">
    <property type="entry name" value="Type_1_exporter"/>
</dbReference>
<evidence type="ECO:0000256" key="4">
    <source>
        <dbReference type="ARBA" id="ARBA00022519"/>
    </source>
</evidence>
<evidence type="ECO:0000256" key="8">
    <source>
        <dbReference type="ARBA" id="ARBA00022989"/>
    </source>
</evidence>
<accession>A0A158DQ99</accession>
<keyword evidence="2" id="KW-0813">Transport</keyword>
<feature type="transmembrane region" description="Helical" evidence="10">
    <location>
        <begin position="316"/>
        <end position="334"/>
    </location>
</feature>
<dbReference type="Pfam" id="PF00664">
    <property type="entry name" value="ABC_membrane"/>
    <property type="match status" value="1"/>
</dbReference>
<name>A0A158DQ99_9BURK</name>
<comment type="caution">
    <text evidence="13">The sequence shown here is derived from an EMBL/GenBank/DDBJ whole genome shotgun (WGS) entry which is preliminary data.</text>
</comment>
<dbReference type="STRING" id="1777144.AWB83_05760"/>
<keyword evidence="6" id="KW-0547">Nucleotide-binding</keyword>
<keyword evidence="5 10" id="KW-0812">Transmembrane</keyword>
<protein>
    <submittedName>
        <fullName evidence="13">ABC transporter-like protein</fullName>
    </submittedName>
</protein>
<keyword evidence="7" id="KW-0067">ATP-binding</keyword>
<dbReference type="Gene3D" id="1.20.1560.10">
    <property type="entry name" value="ABC transporter type 1, transmembrane domain"/>
    <property type="match status" value="1"/>
</dbReference>
<evidence type="ECO:0000313" key="13">
    <source>
        <dbReference type="EMBL" id="SAK96792.1"/>
    </source>
</evidence>
<comment type="subcellular location">
    <subcellularLocation>
        <location evidence="1">Cell membrane</location>
        <topology evidence="1">Multi-pass membrane protein</topology>
    </subcellularLocation>
</comment>
<dbReference type="GO" id="GO:0016887">
    <property type="term" value="F:ATP hydrolysis activity"/>
    <property type="evidence" value="ECO:0007669"/>
    <property type="project" value="InterPro"/>
</dbReference>
<evidence type="ECO:0000256" key="9">
    <source>
        <dbReference type="ARBA" id="ARBA00023136"/>
    </source>
</evidence>
<dbReference type="InterPro" id="IPR036640">
    <property type="entry name" value="ABC1_TM_sf"/>
</dbReference>
<dbReference type="SUPFAM" id="SSF52540">
    <property type="entry name" value="P-loop containing nucleoside triphosphate hydrolases"/>
    <property type="match status" value="1"/>
</dbReference>
<dbReference type="PROSITE" id="PS50929">
    <property type="entry name" value="ABC_TM1F"/>
    <property type="match status" value="1"/>
</dbReference>
<organism evidence="13 14">
    <name type="scientific">Caballeronia ptereochthonis</name>
    <dbReference type="NCBI Taxonomy" id="1777144"/>
    <lineage>
        <taxon>Bacteria</taxon>
        <taxon>Pseudomonadati</taxon>
        <taxon>Pseudomonadota</taxon>
        <taxon>Betaproteobacteria</taxon>
        <taxon>Burkholderiales</taxon>
        <taxon>Burkholderiaceae</taxon>
        <taxon>Caballeronia</taxon>
    </lineage>
</organism>
<dbReference type="RefSeq" id="WP_087049089.1">
    <property type="nucleotide sequence ID" value="NZ_FCOB02000035.1"/>
</dbReference>
<sequence>MRRFPNREPGPAPQGPRNDWQTIRSLLPYLTTYKWRVAFALSCLIGAKVANLGVPIVMKRIVDSLASVQHLTALGRAHDAPGIVLIGGIGLLVIAYAAARLSTSLFTELRELLFAKVTESAVRQLALQVFRHLHSLSLRFHLERQTGGMSRDIERGTRGIQQLVSYSLYSILPTLVEVGLVLAFFVTKYEAYYALVTLVALVTYIVFTVKVTEWRTHFRRTMNDLDSKANSRAIDSLLNYETVKYFGNEEWETRRYDENLQRYRTAAIKSQRSLSLLNFGQQTIIGIGLVFILWRATQGVMAGRLTLGDLVLINTFMLQLYIPLNFLGVVYRELKQALTDMDRMFTLLSAGREVPDAPNAQPLAVRGGEVRFENVSFSYEKARPILHGVDFTIPAGTTTAVVGHSGSGKSTLGRLLFRFYDLDRAQGGGISIDGQDIRDVTQDSLRAAIGIVPQDTVLFNDSIYYNIAYGRPSASREEVIAAARAAHIHDFIEALPQGYDTPVGERGLKLSGGEKQRVAIARTLLKNPPILIFDEATSALDSKSERAIQHELDSIARERTTLIIAHRLSTVVHAQQIIVMDHGRIVERGTFADLLSAGGLFAQMWMLQQQRAGDSDAGEAALDQRDTAGV</sequence>
<proteinExistence type="predicted"/>
<dbReference type="GO" id="GO:0005524">
    <property type="term" value="F:ATP binding"/>
    <property type="evidence" value="ECO:0007669"/>
    <property type="project" value="UniProtKB-KW"/>
</dbReference>
<dbReference type="Gene3D" id="3.40.50.300">
    <property type="entry name" value="P-loop containing nucleotide triphosphate hydrolases"/>
    <property type="match status" value="1"/>
</dbReference>
<feature type="transmembrane region" description="Helical" evidence="10">
    <location>
        <begin position="37"/>
        <end position="58"/>
    </location>
</feature>
<evidence type="ECO:0000256" key="10">
    <source>
        <dbReference type="SAM" id="Phobius"/>
    </source>
</evidence>
<dbReference type="EMBL" id="FCOB02000035">
    <property type="protein sequence ID" value="SAK96792.1"/>
    <property type="molecule type" value="Genomic_DNA"/>
</dbReference>
<evidence type="ECO:0000313" key="14">
    <source>
        <dbReference type="Proteomes" id="UP000054978"/>
    </source>
</evidence>
<gene>
    <name evidence="13" type="ORF">AWB83_05760</name>
</gene>
<dbReference type="Proteomes" id="UP000054978">
    <property type="component" value="Unassembled WGS sequence"/>
</dbReference>
<keyword evidence="9 10" id="KW-0472">Membrane</keyword>
<feature type="domain" description="ABC transporter" evidence="11">
    <location>
        <begin position="370"/>
        <end position="607"/>
    </location>
</feature>
<dbReference type="SUPFAM" id="SSF90123">
    <property type="entry name" value="ABC transporter transmembrane region"/>
    <property type="match status" value="1"/>
</dbReference>
<dbReference type="AlphaFoldDB" id="A0A158DQ99"/>
<feature type="transmembrane region" description="Helical" evidence="10">
    <location>
        <begin position="274"/>
        <end position="296"/>
    </location>
</feature>
<keyword evidence="3" id="KW-1003">Cell membrane</keyword>
<dbReference type="FunFam" id="3.40.50.300:FF:000186">
    <property type="entry name" value="ATP-binding cassette sub-family B member 7, mitochondrial"/>
    <property type="match status" value="1"/>
</dbReference>
<feature type="domain" description="ABC transmembrane type-1" evidence="12">
    <location>
        <begin position="38"/>
        <end position="336"/>
    </location>
</feature>
<dbReference type="SMART" id="SM00382">
    <property type="entry name" value="AAA"/>
    <property type="match status" value="1"/>
</dbReference>
<dbReference type="PROSITE" id="PS00211">
    <property type="entry name" value="ABC_TRANSPORTER_1"/>
    <property type="match status" value="1"/>
</dbReference>
<dbReference type="InterPro" id="IPR003439">
    <property type="entry name" value="ABC_transporter-like_ATP-bd"/>
</dbReference>
<evidence type="ECO:0000256" key="6">
    <source>
        <dbReference type="ARBA" id="ARBA00022741"/>
    </source>
</evidence>
<reference evidence="13" key="1">
    <citation type="submission" date="2016-01" db="EMBL/GenBank/DDBJ databases">
        <authorList>
            <person name="Peeters C."/>
        </authorList>
    </citation>
    <scope>NUCLEOTIDE SEQUENCE [LARGE SCALE GENOMIC DNA]</scope>
    <source>
        <strain evidence="13">LMG 29326</strain>
    </source>
</reference>
<evidence type="ECO:0000259" key="11">
    <source>
        <dbReference type="PROSITE" id="PS50893"/>
    </source>
</evidence>
<dbReference type="InterPro" id="IPR011527">
    <property type="entry name" value="ABC1_TM_dom"/>
</dbReference>
<feature type="transmembrane region" description="Helical" evidence="10">
    <location>
        <begin position="191"/>
        <end position="212"/>
    </location>
</feature>
<feature type="transmembrane region" description="Helical" evidence="10">
    <location>
        <begin position="79"/>
        <end position="101"/>
    </location>
</feature>
<dbReference type="CDD" id="cd18582">
    <property type="entry name" value="ABC_6TM_ATM1_ABCB7"/>
    <property type="match status" value="1"/>
</dbReference>
<keyword evidence="8 10" id="KW-1133">Transmembrane helix</keyword>
<keyword evidence="4" id="KW-0997">Cell inner membrane</keyword>
<dbReference type="Pfam" id="PF00005">
    <property type="entry name" value="ABC_tran"/>
    <property type="match status" value="1"/>
</dbReference>
<evidence type="ECO:0000256" key="5">
    <source>
        <dbReference type="ARBA" id="ARBA00022692"/>
    </source>
</evidence>
<dbReference type="PANTHER" id="PTHR24221:SF402">
    <property type="entry name" value="IRON-SULFUR CLUSTERS TRANSPORTER ABCB7, MITOCHONDRIAL"/>
    <property type="match status" value="1"/>
</dbReference>
<dbReference type="InterPro" id="IPR027417">
    <property type="entry name" value="P-loop_NTPase"/>
</dbReference>
<evidence type="ECO:0000256" key="3">
    <source>
        <dbReference type="ARBA" id="ARBA00022475"/>
    </source>
</evidence>
<dbReference type="OrthoDB" id="8554730at2"/>
<feature type="transmembrane region" description="Helical" evidence="10">
    <location>
        <begin position="163"/>
        <end position="185"/>
    </location>
</feature>